<accession>A0AAN4URC6</accession>
<proteinExistence type="predicted"/>
<dbReference type="Proteomes" id="UP000634647">
    <property type="component" value="Unassembled WGS sequence"/>
</dbReference>
<organism evidence="2 5">
    <name type="scientific">Allgaiera indica</name>
    <dbReference type="NCBI Taxonomy" id="765699"/>
    <lineage>
        <taxon>Bacteria</taxon>
        <taxon>Pseudomonadati</taxon>
        <taxon>Pseudomonadota</taxon>
        <taxon>Alphaproteobacteria</taxon>
        <taxon>Rhodobacterales</taxon>
        <taxon>Paracoccaceae</taxon>
        <taxon>Allgaiera</taxon>
    </lineage>
</organism>
<evidence type="ECO:0000313" key="4">
    <source>
        <dbReference type="Proteomes" id="UP000199541"/>
    </source>
</evidence>
<keyword evidence="4" id="KW-1185">Reference proteome</keyword>
<feature type="chain" id="PRO_5042826806" evidence="1">
    <location>
        <begin position="18"/>
        <end position="178"/>
    </location>
</feature>
<reference evidence="2" key="1">
    <citation type="journal article" date="2014" name="Int. J. Syst. Evol. Microbiol.">
        <title>Complete genome sequence of Corynebacterium casei LMG S-19264T (=DSM 44701T), isolated from a smear-ripened cheese.</title>
        <authorList>
            <consortium name="US DOE Joint Genome Institute (JGI-PGF)"/>
            <person name="Walter F."/>
            <person name="Albersmeier A."/>
            <person name="Kalinowski J."/>
            <person name="Ruckert C."/>
        </authorList>
    </citation>
    <scope>NUCLEOTIDE SEQUENCE</scope>
    <source>
        <strain evidence="2">CGMCC 1.10859</strain>
    </source>
</reference>
<reference evidence="2" key="3">
    <citation type="submission" date="2023-06" db="EMBL/GenBank/DDBJ databases">
        <authorList>
            <person name="Sun Q."/>
            <person name="Zhou Y."/>
        </authorList>
    </citation>
    <scope>NUCLEOTIDE SEQUENCE</scope>
    <source>
        <strain evidence="2">CGMCC 1.10859</strain>
    </source>
</reference>
<name>A0AAN4URC6_9RHOB</name>
<dbReference type="RefSeq" id="WP_035844956.1">
    <property type="nucleotide sequence ID" value="NZ_BNAB01000007.1"/>
</dbReference>
<keyword evidence="1" id="KW-0732">Signal</keyword>
<dbReference type="EMBL" id="BNAB01000007">
    <property type="protein sequence ID" value="GHE01676.1"/>
    <property type="molecule type" value="Genomic_DNA"/>
</dbReference>
<evidence type="ECO:0000256" key="1">
    <source>
        <dbReference type="SAM" id="SignalP"/>
    </source>
</evidence>
<protein>
    <submittedName>
        <fullName evidence="3">Beta-barrel assembly machine subunit BamF</fullName>
    </submittedName>
</protein>
<dbReference type="Pfam" id="PF11233">
    <property type="entry name" value="DUF3035"/>
    <property type="match status" value="1"/>
</dbReference>
<dbReference type="EMBL" id="FNOB01000008">
    <property type="protein sequence ID" value="SDW96490.1"/>
    <property type="molecule type" value="Genomic_DNA"/>
</dbReference>
<gene>
    <name evidence="2" type="ORF">GCM10008024_18030</name>
    <name evidence="3" type="ORF">SAMN05444006_108146</name>
</gene>
<evidence type="ECO:0000313" key="3">
    <source>
        <dbReference type="EMBL" id="SDW96490.1"/>
    </source>
</evidence>
<dbReference type="Proteomes" id="UP000199541">
    <property type="component" value="Unassembled WGS sequence"/>
</dbReference>
<comment type="caution">
    <text evidence="2">The sequence shown here is derived from an EMBL/GenBank/DDBJ whole genome shotgun (WGS) entry which is preliminary data.</text>
</comment>
<evidence type="ECO:0000313" key="2">
    <source>
        <dbReference type="EMBL" id="GHE01676.1"/>
    </source>
</evidence>
<dbReference type="InterPro" id="IPR021395">
    <property type="entry name" value="DUF3035"/>
</dbReference>
<dbReference type="PROSITE" id="PS51257">
    <property type="entry name" value="PROKAR_LIPOPROTEIN"/>
    <property type="match status" value="1"/>
</dbReference>
<evidence type="ECO:0000313" key="5">
    <source>
        <dbReference type="Proteomes" id="UP000634647"/>
    </source>
</evidence>
<feature type="signal peptide" evidence="1">
    <location>
        <begin position="1"/>
        <end position="17"/>
    </location>
</feature>
<sequence>MQARLGALAIALGTAMALTGCASKRTPHLLNLQSGSAGPDEFSILPTKPLQMPKNLAELPPPTPGGSNLADPTPVADAVTALGGRASALHDTKIPASDRALMAQVTRFGIQPGIRQELDAADLAFRKRHPPKLLFRLMGRSTYFSAYKRMALDQYKALEYWRARGVRTDSAPPQVTKK</sequence>
<dbReference type="AlphaFoldDB" id="A0AAN4URC6"/>
<reference evidence="3 4" key="2">
    <citation type="submission" date="2016-10" db="EMBL/GenBank/DDBJ databases">
        <authorList>
            <person name="Varghese N."/>
            <person name="Submissions S."/>
        </authorList>
    </citation>
    <scope>NUCLEOTIDE SEQUENCE [LARGE SCALE GENOMIC DNA]</scope>
    <source>
        <strain evidence="3 4">DSM 24802</strain>
    </source>
</reference>